<evidence type="ECO:0000256" key="2">
    <source>
        <dbReference type="ARBA" id="ARBA00004727"/>
    </source>
</evidence>
<keyword evidence="7" id="KW-0750">Starch biosynthesis</keyword>
<dbReference type="EC" id="2.4.1.21" evidence="4"/>
<feature type="region of interest" description="Disordered" evidence="9">
    <location>
        <begin position="105"/>
        <end position="245"/>
    </location>
</feature>
<feature type="compositionally biased region" description="Low complexity" evidence="9">
    <location>
        <begin position="153"/>
        <end position="170"/>
    </location>
</feature>
<dbReference type="Pfam" id="PF16760">
    <property type="entry name" value="CBM53"/>
    <property type="match status" value="2"/>
</dbReference>
<feature type="compositionally biased region" description="Low complexity" evidence="9">
    <location>
        <begin position="234"/>
        <end position="245"/>
    </location>
</feature>
<evidence type="ECO:0000256" key="8">
    <source>
        <dbReference type="SAM" id="Coils"/>
    </source>
</evidence>
<comment type="caution">
    <text evidence="11">The sequence shown here is derived from an EMBL/GenBank/DDBJ whole genome shotgun (WGS) entry which is preliminary data.</text>
</comment>
<dbReference type="GO" id="GO:0009011">
    <property type="term" value="F:alpha-1,4-glucan glucosyltransferase (ADP-glucose donor) activity"/>
    <property type="evidence" value="ECO:0007669"/>
    <property type="project" value="UniProtKB-EC"/>
</dbReference>
<feature type="region of interest" description="Disordered" evidence="9">
    <location>
        <begin position="35"/>
        <end position="87"/>
    </location>
</feature>
<accession>A0AAD5H0Y5</accession>
<evidence type="ECO:0000256" key="7">
    <source>
        <dbReference type="ARBA" id="ARBA00022922"/>
    </source>
</evidence>
<dbReference type="GO" id="GO:0019252">
    <property type="term" value="P:starch biosynthetic process"/>
    <property type="evidence" value="ECO:0007669"/>
    <property type="project" value="UniProtKB-KW"/>
</dbReference>
<dbReference type="SMART" id="SM01066">
    <property type="entry name" value="CBM_25"/>
    <property type="match status" value="3"/>
</dbReference>
<keyword evidence="5" id="KW-0328">Glycosyltransferase</keyword>
<sequence>MLAALPPEQRASLEQEHAALREAARTAGLDIPALGGAQAAAQRGAEPAAGAEPAPAEAEAAAEPAAPPPPPPSPWESLADKLGVKARVEEGDSGEFVFRFGAADSETANDPVGNGGSNSSMSVSTGGRSMARPPPPASGPRGGIAATAVQRQSNGASAPTSSSSSGGSKAQPEAAGVSFGGSKAEAAAPAAQPKPAAAAMQSAGGNVAAAAPAASAAAATAAKLAPPSAPAMPPKVAAPAASAAPAAAAAPAPARAAAPAAPAVPPKPVAPPPPPKPAVDPWPARRAAAAKEVEEHSPSAIAKGRESWLYFSVPEKPVAGAPVVIYFNRSQSEPLQHANRLQLHPKYNCWEVAAEEGDRVDMNHEGRINRAEGVDYYRTQLVVPKDAYELNFVFSNGDGLYDNNGTQNYVLPVAGPMTRDLWLDTAPERAEAAWQAKKAEEARLKVEAAAAALRAKEDEDRRKAADAVAEIKAQYENWREGAGTSLEGRWKMVPVKAQAGASVILQYNRLGGPIKGFDIPLEQALTLRVGHNAWKGARDIQLKRVPTVKADEEWWEALVPIPSDAAVLNFVVNYFEHFDNNDRKDFKALVELPPKFKTVEAWADSLYDELLEAITKKRKEEEAAAAELERQRREKRLAAQEKAEAVRRKQMKHVLFTTPEVVEAGEEVTVYYNPNNSALPGRNQIWIKGGWNRWRHPRSFGPLEMTPPKVGDHFQTTITVPKDAYSMDFVFTDAPEYGQYDSNGGLDYHLPIEGSVVEEPPLHVVHIAVEMAPICKVGGLGDVVTALGRAVQEQGHTVEVLLPRYNFFSQSPLLGGTQYETEFDFGGTRVYVSTCMVEGLRCFFIEPRNGMFDGAVYQGYSDGQRFDFFCRAALEFLLRTGRQPDILHCHDWSTADVAKAYWTEYHQYGLWKPKVVFTIHNMDFGQIKLGEAAYYCQKFTTVSPSYAWEIGGHPAIAPNCGKLMGVRNGIDIDIWDPETDKFLPMNYNSENVVEGKAAARAELRKRLNMGSWGDKPMVGVVSRLTKQKGTHLIAHSCYRTIDRNGQFVLLGSAPDPRIQAEFDALANQYGGENTGFCFAFDEPLSHLIYAACDLILVPSMFEPCGLTQMIAMRYGAIPVVRQTGGLKDTGVLTALAAQSRLGTDDGAMDYGLNRALDAYYNDRKWFHGLQKRVMEQDWSWNKPAHDYIQLYYSAME</sequence>
<evidence type="ECO:0000313" key="11">
    <source>
        <dbReference type="EMBL" id="KAI7836090.1"/>
    </source>
</evidence>
<dbReference type="InterPro" id="IPR013783">
    <property type="entry name" value="Ig-like_fold"/>
</dbReference>
<dbReference type="GO" id="GO:2001070">
    <property type="term" value="F:starch binding"/>
    <property type="evidence" value="ECO:0007669"/>
    <property type="project" value="InterPro"/>
</dbReference>
<evidence type="ECO:0000256" key="4">
    <source>
        <dbReference type="ARBA" id="ARBA00012588"/>
    </source>
</evidence>
<evidence type="ECO:0000313" key="12">
    <source>
        <dbReference type="Proteomes" id="UP001205105"/>
    </source>
</evidence>
<comment type="catalytic activity">
    <reaction evidence="1">
        <text>[(1-&gt;4)-alpha-D-glucosyl](n) + ADP-alpha-D-glucose = [(1-&gt;4)-alpha-D-glucosyl](n+1) + ADP + H(+)</text>
        <dbReference type="Rhea" id="RHEA:18189"/>
        <dbReference type="Rhea" id="RHEA-COMP:9584"/>
        <dbReference type="Rhea" id="RHEA-COMP:9587"/>
        <dbReference type="ChEBI" id="CHEBI:15378"/>
        <dbReference type="ChEBI" id="CHEBI:15444"/>
        <dbReference type="ChEBI" id="CHEBI:57498"/>
        <dbReference type="ChEBI" id="CHEBI:456216"/>
        <dbReference type="EC" id="2.4.1.21"/>
    </reaction>
</comment>
<dbReference type="AlphaFoldDB" id="A0AAD5H0Y5"/>
<feature type="compositionally biased region" description="Pro residues" evidence="9">
    <location>
        <begin position="262"/>
        <end position="280"/>
    </location>
</feature>
<dbReference type="InterPro" id="IPR005085">
    <property type="entry name" value="CBM25"/>
</dbReference>
<dbReference type="PANTHER" id="PTHR46083:SF5">
    <property type="entry name" value="STARCH SYNTHASE 3, CHLOROPLASTIC_AMYLOPLASTIC"/>
    <property type="match status" value="1"/>
</dbReference>
<dbReference type="EMBL" id="JADXDR010000205">
    <property type="protein sequence ID" value="KAI7836090.1"/>
    <property type="molecule type" value="Genomic_DNA"/>
</dbReference>
<dbReference type="InterPro" id="IPR013534">
    <property type="entry name" value="Starch_synth_cat_dom"/>
</dbReference>
<dbReference type="GO" id="GO:0004373">
    <property type="term" value="F:alpha-1,4-glucan glucosyltransferase (UDP-glucose donor) activity"/>
    <property type="evidence" value="ECO:0007669"/>
    <property type="project" value="InterPro"/>
</dbReference>
<comment type="pathway">
    <text evidence="2">Glycan biosynthesis; starch biosynthesis.</text>
</comment>
<gene>
    <name evidence="11" type="ORF">COHA_010018</name>
</gene>
<keyword evidence="6" id="KW-0808">Transferase</keyword>
<evidence type="ECO:0000256" key="1">
    <source>
        <dbReference type="ARBA" id="ARBA00001478"/>
    </source>
</evidence>
<dbReference type="Pfam" id="PF00534">
    <property type="entry name" value="Glycos_transf_1"/>
    <property type="match status" value="1"/>
</dbReference>
<feature type="domain" description="Carbohydrate binding module family 25" evidence="10">
    <location>
        <begin position="500"/>
        <end position="591"/>
    </location>
</feature>
<feature type="domain" description="Carbohydrate binding module family 25" evidence="10">
    <location>
        <begin position="665"/>
        <end position="753"/>
    </location>
</feature>
<feature type="compositionally biased region" description="Low complexity" evidence="9">
    <location>
        <begin position="182"/>
        <end position="226"/>
    </location>
</feature>
<comment type="similarity">
    <text evidence="3">Belongs to the glycosyltransferase 1 family. Bacterial/plant glycogen synthase subfamily.</text>
</comment>
<dbReference type="CDD" id="cd03791">
    <property type="entry name" value="GT5_Glycogen_synthase_DULL1-like"/>
    <property type="match status" value="1"/>
</dbReference>
<proteinExistence type="inferred from homology"/>
<reference evidence="11" key="1">
    <citation type="submission" date="2020-11" db="EMBL/GenBank/DDBJ databases">
        <title>Chlorella ohadii genome sequencing and assembly.</title>
        <authorList>
            <person name="Murik O."/>
            <person name="Treves H."/>
            <person name="Kedem I."/>
            <person name="Shotland Y."/>
            <person name="Kaplan A."/>
        </authorList>
    </citation>
    <scope>NUCLEOTIDE SEQUENCE</scope>
    <source>
        <strain evidence="11">1</strain>
    </source>
</reference>
<keyword evidence="12" id="KW-1185">Reference proteome</keyword>
<feature type="region of interest" description="Disordered" evidence="9">
    <location>
        <begin position="259"/>
        <end position="298"/>
    </location>
</feature>
<keyword evidence="8" id="KW-0175">Coiled coil</keyword>
<feature type="compositionally biased region" description="Low complexity" evidence="9">
    <location>
        <begin position="117"/>
        <end position="131"/>
    </location>
</feature>
<dbReference type="HAMAP" id="MF_00484">
    <property type="entry name" value="Glycogen_synth"/>
    <property type="match status" value="1"/>
</dbReference>
<dbReference type="Gene3D" id="3.40.50.2000">
    <property type="entry name" value="Glycogen Phosphorylase B"/>
    <property type="match status" value="2"/>
</dbReference>
<evidence type="ECO:0000259" key="10">
    <source>
        <dbReference type="SMART" id="SM01066"/>
    </source>
</evidence>
<name>A0AAD5H0Y5_9CHLO</name>
<feature type="compositionally biased region" description="Basic and acidic residues" evidence="9">
    <location>
        <begin position="78"/>
        <end position="87"/>
    </location>
</feature>
<feature type="coiled-coil region" evidence="8">
    <location>
        <begin position="607"/>
        <end position="648"/>
    </location>
</feature>
<dbReference type="PANTHER" id="PTHR46083">
    <property type="match status" value="1"/>
</dbReference>
<dbReference type="InterPro" id="IPR001296">
    <property type="entry name" value="Glyco_trans_1"/>
</dbReference>
<dbReference type="Gene3D" id="2.60.40.10">
    <property type="entry name" value="Immunoglobulins"/>
    <property type="match status" value="2"/>
</dbReference>
<feature type="compositionally biased region" description="Low complexity" evidence="9">
    <location>
        <begin position="35"/>
        <end position="64"/>
    </location>
</feature>
<dbReference type="SUPFAM" id="SSF53756">
    <property type="entry name" value="UDP-Glycosyltransferase/glycogen phosphorylase"/>
    <property type="match status" value="1"/>
</dbReference>
<feature type="domain" description="Carbohydrate binding module family 25" evidence="10">
    <location>
        <begin position="320"/>
        <end position="414"/>
    </location>
</feature>
<evidence type="ECO:0000256" key="5">
    <source>
        <dbReference type="ARBA" id="ARBA00022676"/>
    </source>
</evidence>
<dbReference type="Pfam" id="PF08323">
    <property type="entry name" value="Glyco_transf_5"/>
    <property type="match status" value="1"/>
</dbReference>
<dbReference type="InterPro" id="IPR011835">
    <property type="entry name" value="GS/SS"/>
</dbReference>
<evidence type="ECO:0000256" key="9">
    <source>
        <dbReference type="SAM" id="MobiDB-lite"/>
    </source>
</evidence>
<protein>
    <recommendedName>
        <fullName evidence="4">starch synthase</fullName>
        <ecNumber evidence="4">2.4.1.21</ecNumber>
    </recommendedName>
</protein>
<evidence type="ECO:0000256" key="6">
    <source>
        <dbReference type="ARBA" id="ARBA00022679"/>
    </source>
</evidence>
<dbReference type="Proteomes" id="UP001205105">
    <property type="component" value="Unassembled WGS sequence"/>
</dbReference>
<evidence type="ECO:0000256" key="3">
    <source>
        <dbReference type="ARBA" id="ARBA00010281"/>
    </source>
</evidence>
<organism evidence="11 12">
    <name type="scientific">Chlorella ohadii</name>
    <dbReference type="NCBI Taxonomy" id="2649997"/>
    <lineage>
        <taxon>Eukaryota</taxon>
        <taxon>Viridiplantae</taxon>
        <taxon>Chlorophyta</taxon>
        <taxon>core chlorophytes</taxon>
        <taxon>Trebouxiophyceae</taxon>
        <taxon>Chlorellales</taxon>
        <taxon>Chlorellaceae</taxon>
        <taxon>Chlorella clade</taxon>
        <taxon>Chlorella</taxon>
    </lineage>
</organism>
<feature type="compositionally biased region" description="Pro residues" evidence="9">
    <location>
        <begin position="65"/>
        <end position="74"/>
    </location>
</feature>